<keyword evidence="7" id="KW-1185">Reference proteome</keyword>
<protein>
    <submittedName>
        <fullName evidence="6">Uncharacterized protein</fullName>
    </submittedName>
</protein>
<organism evidence="6 7">
    <name type="scientific">Deinococcus irradiatisoli</name>
    <dbReference type="NCBI Taxonomy" id="2202254"/>
    <lineage>
        <taxon>Bacteria</taxon>
        <taxon>Thermotogati</taxon>
        <taxon>Deinococcota</taxon>
        <taxon>Deinococci</taxon>
        <taxon>Deinococcales</taxon>
        <taxon>Deinococcaceae</taxon>
        <taxon>Deinococcus</taxon>
    </lineage>
</organism>
<proteinExistence type="predicted"/>
<dbReference type="KEGG" id="dez:DKM44_08170"/>
<evidence type="ECO:0000256" key="5">
    <source>
        <dbReference type="SAM" id="Phobius"/>
    </source>
</evidence>
<evidence type="ECO:0000256" key="1">
    <source>
        <dbReference type="ARBA" id="ARBA00004203"/>
    </source>
</evidence>
<dbReference type="EMBL" id="CP029494">
    <property type="protein sequence ID" value="AWN23203.1"/>
    <property type="molecule type" value="Genomic_DNA"/>
</dbReference>
<dbReference type="NCBIfam" id="TIGR02532">
    <property type="entry name" value="IV_pilin_GFxxxE"/>
    <property type="match status" value="1"/>
</dbReference>
<dbReference type="InterPro" id="IPR045584">
    <property type="entry name" value="Pilin-like"/>
</dbReference>
<evidence type="ECO:0000313" key="6">
    <source>
        <dbReference type="EMBL" id="AWN23203.1"/>
    </source>
</evidence>
<sequence length="150" mass="15345">MSRGPLTGQGFTLIEMLVVLAILGVLLTIGIFSVQGLHNDAGSAAAILKASFVETRAQAMATSSARRIVLSGGALNYARNDACTSGSGWSALAAPALPDGVQLSAAPGWSICFTPRGSLQTVPTSALGIVDRRQRTAAVQVYLTGSVVSQ</sequence>
<dbReference type="Pfam" id="PF07963">
    <property type="entry name" value="N_methyl"/>
    <property type="match status" value="1"/>
</dbReference>
<dbReference type="InterPro" id="IPR012902">
    <property type="entry name" value="N_methyl_site"/>
</dbReference>
<dbReference type="GO" id="GO:0009279">
    <property type="term" value="C:cell outer membrane"/>
    <property type="evidence" value="ECO:0007669"/>
    <property type="project" value="UniProtKB-SubCell"/>
</dbReference>
<dbReference type="PROSITE" id="PS00409">
    <property type="entry name" value="PROKAR_NTER_METHYL"/>
    <property type="match status" value="1"/>
</dbReference>
<dbReference type="AlphaFoldDB" id="A0A2Z3JDE8"/>
<keyword evidence="5" id="KW-0472">Membrane</keyword>
<dbReference type="OrthoDB" id="69178at2"/>
<gene>
    <name evidence="6" type="ORF">DKM44_08170</name>
</gene>
<keyword evidence="4" id="KW-0998">Cell outer membrane</keyword>
<accession>A0A2Z3JDE8</accession>
<dbReference type="Proteomes" id="UP000245368">
    <property type="component" value="Chromosome"/>
</dbReference>
<evidence type="ECO:0000256" key="3">
    <source>
        <dbReference type="ARBA" id="ARBA00022764"/>
    </source>
</evidence>
<comment type="subcellular location">
    <subcellularLocation>
        <location evidence="1">Cell outer membrane</location>
        <topology evidence="1">Single-pass membrane protein</topology>
    </subcellularLocation>
    <subcellularLocation>
        <location evidence="2">Periplasm</location>
    </subcellularLocation>
</comment>
<evidence type="ECO:0000256" key="4">
    <source>
        <dbReference type="ARBA" id="ARBA00023237"/>
    </source>
</evidence>
<reference evidence="6 7" key="1">
    <citation type="submission" date="2018-05" db="EMBL/GenBank/DDBJ databases">
        <title>Complete Genome Sequence of Deinococcus sp. strain 17bor-2.</title>
        <authorList>
            <person name="Srinivasan S."/>
        </authorList>
    </citation>
    <scope>NUCLEOTIDE SEQUENCE [LARGE SCALE GENOMIC DNA]</scope>
    <source>
        <strain evidence="6 7">17bor-2</strain>
    </source>
</reference>
<dbReference type="SUPFAM" id="SSF54523">
    <property type="entry name" value="Pili subunits"/>
    <property type="match status" value="1"/>
</dbReference>
<name>A0A2Z3JDE8_9DEIO</name>
<keyword evidence="5" id="KW-0812">Transmembrane</keyword>
<keyword evidence="3" id="KW-0574">Periplasm</keyword>
<feature type="transmembrane region" description="Helical" evidence="5">
    <location>
        <begin position="12"/>
        <end position="34"/>
    </location>
</feature>
<dbReference type="RefSeq" id="WP_109826841.1">
    <property type="nucleotide sequence ID" value="NZ_CP029494.1"/>
</dbReference>
<evidence type="ECO:0000256" key="2">
    <source>
        <dbReference type="ARBA" id="ARBA00004418"/>
    </source>
</evidence>
<evidence type="ECO:0000313" key="7">
    <source>
        <dbReference type="Proteomes" id="UP000245368"/>
    </source>
</evidence>
<keyword evidence="5" id="KW-1133">Transmembrane helix</keyword>
<dbReference type="GO" id="GO:0042597">
    <property type="term" value="C:periplasmic space"/>
    <property type="evidence" value="ECO:0007669"/>
    <property type="project" value="UniProtKB-SubCell"/>
</dbReference>
<dbReference type="Gene3D" id="3.30.700.10">
    <property type="entry name" value="Glycoprotein, Type 4 Pilin"/>
    <property type="match status" value="1"/>
</dbReference>